<proteinExistence type="predicted"/>
<reference evidence="1" key="1">
    <citation type="journal article" date="2015" name="Nature">
        <title>Complex archaea that bridge the gap between prokaryotes and eukaryotes.</title>
        <authorList>
            <person name="Spang A."/>
            <person name="Saw J.H."/>
            <person name="Jorgensen S.L."/>
            <person name="Zaremba-Niedzwiedzka K."/>
            <person name="Martijn J."/>
            <person name="Lind A.E."/>
            <person name="van Eijk R."/>
            <person name="Schleper C."/>
            <person name="Guy L."/>
            <person name="Ettema T.J."/>
        </authorList>
    </citation>
    <scope>NUCLEOTIDE SEQUENCE</scope>
</reference>
<name>A0A0F9ADM7_9ZZZZ</name>
<gene>
    <name evidence="1" type="ORF">LCGC14_2925090</name>
</gene>
<organism evidence="1">
    <name type="scientific">marine sediment metagenome</name>
    <dbReference type="NCBI Taxonomy" id="412755"/>
    <lineage>
        <taxon>unclassified sequences</taxon>
        <taxon>metagenomes</taxon>
        <taxon>ecological metagenomes</taxon>
    </lineage>
</organism>
<evidence type="ECO:0000313" key="1">
    <source>
        <dbReference type="EMBL" id="KKK70331.1"/>
    </source>
</evidence>
<comment type="caution">
    <text evidence="1">The sequence shown here is derived from an EMBL/GenBank/DDBJ whole genome shotgun (WGS) entry which is preliminary data.</text>
</comment>
<protein>
    <submittedName>
        <fullName evidence="1">Uncharacterized protein</fullName>
    </submittedName>
</protein>
<dbReference type="EMBL" id="LAZR01058239">
    <property type="protein sequence ID" value="KKK70331.1"/>
    <property type="molecule type" value="Genomic_DNA"/>
</dbReference>
<feature type="non-terminal residue" evidence="1">
    <location>
        <position position="1"/>
    </location>
</feature>
<dbReference type="AlphaFoldDB" id="A0A0F9ADM7"/>
<sequence length="108" mass="12216">AVVMTPDQLESLVKAARAPIVDEAALRSKEQSRLRLREKVAKKRRNDEAKYAACGHLREDNTSRIAWMTNSDGVRRGVCQFCGMTCAPDHKEYDRLIRIPTRAPHIIG</sequence>
<accession>A0A0F9ADM7</accession>